<protein>
    <recommendedName>
        <fullName evidence="5">Bifunctional ligase/repressor BirA</fullName>
    </recommendedName>
    <alternativeName>
        <fullName evidence="5">Biotin--[acetyl-CoA-carboxylase] ligase</fullName>
        <ecNumber evidence="5">6.3.4.15</ecNumber>
    </alternativeName>
    <alternativeName>
        <fullName evidence="5">Biotin--protein ligase</fullName>
    </alternativeName>
    <alternativeName>
        <fullName evidence="5">Biotin-[acetyl-CoA carboxylase] synthetase</fullName>
    </alternativeName>
</protein>
<dbReference type="KEGG" id="jar:G7057_01670"/>
<dbReference type="InterPro" id="IPR004408">
    <property type="entry name" value="Biotin_CoA_COase_ligase"/>
</dbReference>
<evidence type="ECO:0000256" key="2">
    <source>
        <dbReference type="ARBA" id="ARBA00022741"/>
    </source>
</evidence>
<feature type="binding site" evidence="5">
    <location>
        <position position="113"/>
    </location>
    <ligand>
        <name>biotin</name>
        <dbReference type="ChEBI" id="CHEBI:57586"/>
    </ligand>
</feature>
<dbReference type="GO" id="GO:0004077">
    <property type="term" value="F:biotin--[biotin carboxyl-carrier protein] ligase activity"/>
    <property type="evidence" value="ECO:0007669"/>
    <property type="project" value="UniProtKB-UniRule"/>
</dbReference>
<dbReference type="InterPro" id="IPR003142">
    <property type="entry name" value="BPL_C"/>
</dbReference>
<dbReference type="GO" id="GO:0016740">
    <property type="term" value="F:transferase activity"/>
    <property type="evidence" value="ECO:0007669"/>
    <property type="project" value="UniProtKB-ARBA"/>
</dbReference>
<comment type="function">
    <text evidence="5">Acts both as a biotin--[acetyl-CoA-carboxylase] ligase and a repressor.</text>
</comment>
<dbReference type="PROSITE" id="PS51733">
    <property type="entry name" value="BPL_LPL_CATALYTIC"/>
    <property type="match status" value="1"/>
</dbReference>
<dbReference type="InterPro" id="IPR004143">
    <property type="entry name" value="BPL_LPL_catalytic"/>
</dbReference>
<evidence type="ECO:0000256" key="1">
    <source>
        <dbReference type="ARBA" id="ARBA00022598"/>
    </source>
</evidence>
<evidence type="ECO:0000256" key="5">
    <source>
        <dbReference type="HAMAP-Rule" id="MF_00978"/>
    </source>
</evidence>
<dbReference type="Pfam" id="PF03099">
    <property type="entry name" value="BPL_LplA_LipB"/>
    <property type="match status" value="1"/>
</dbReference>
<evidence type="ECO:0000256" key="3">
    <source>
        <dbReference type="ARBA" id="ARBA00022840"/>
    </source>
</evidence>
<dbReference type="EMBL" id="CP049740">
    <property type="protein sequence ID" value="QII81308.1"/>
    <property type="molecule type" value="Genomic_DNA"/>
</dbReference>
<proteinExistence type="inferred from homology"/>
<dbReference type="InterPro" id="IPR008988">
    <property type="entry name" value="Transcriptional_repressor_C"/>
</dbReference>
<dbReference type="RefSeq" id="WP_166160797.1">
    <property type="nucleotide sequence ID" value="NZ_CP049740.1"/>
</dbReference>
<keyword evidence="1 5" id="KW-0436">Ligase</keyword>
<dbReference type="CDD" id="cd16442">
    <property type="entry name" value="BPL"/>
    <property type="match status" value="1"/>
</dbReference>
<dbReference type="PANTHER" id="PTHR12835:SF5">
    <property type="entry name" value="BIOTIN--PROTEIN LIGASE"/>
    <property type="match status" value="1"/>
</dbReference>
<feature type="binding site" evidence="5">
    <location>
        <begin position="89"/>
        <end position="91"/>
    </location>
    <ligand>
        <name>biotin</name>
        <dbReference type="ChEBI" id="CHEBI:57586"/>
    </ligand>
</feature>
<feature type="binding site" evidence="5">
    <location>
        <begin position="117"/>
        <end position="119"/>
    </location>
    <ligand>
        <name>biotin</name>
        <dbReference type="ChEBI" id="CHEBI:57586"/>
    </ligand>
</feature>
<dbReference type="GO" id="GO:0005737">
    <property type="term" value="C:cytoplasm"/>
    <property type="evidence" value="ECO:0007669"/>
    <property type="project" value="TreeGrafter"/>
</dbReference>
<dbReference type="PANTHER" id="PTHR12835">
    <property type="entry name" value="BIOTIN PROTEIN LIGASE"/>
    <property type="match status" value="1"/>
</dbReference>
<evidence type="ECO:0000259" key="6">
    <source>
        <dbReference type="PROSITE" id="PS51733"/>
    </source>
</evidence>
<dbReference type="Gene3D" id="2.30.30.100">
    <property type="match status" value="1"/>
</dbReference>
<sequence>MSTKDKVLALLEHNKEKIYSGQLIATQLGVSRTSVWKAIQSLRAEGYLIESGTNNGYRLSSQSDVLNQEQIQSKLDHDVTVIAYASIDSTNSEAKRLLETQLSGNFLVVSDEQTAGRGRHGRFFHSPEKTGLYMSLALQHISSEVDAALLTTAAAVAVCQSIEEMTSLSPKIKWVNDIFLNGRKICGILTEGIMNFETQSVESIILGIGINISVDREQLPDDLKNKVGGLSNHSSGTINRNDLTVSIINNFLAIYQNINSRTFLEDYRKRCFVLGKTITFKQKQEQVRAVAEEIDNDGGLVVRLEDGSHKILSYGEISIQMREGEGFYETKYS</sequence>
<keyword evidence="2 5" id="KW-0547">Nucleotide-binding</keyword>
<dbReference type="InterPro" id="IPR013196">
    <property type="entry name" value="HTH_11"/>
</dbReference>
<keyword evidence="5" id="KW-0804">Transcription</keyword>
<name>A0A6G7K7T1_9LACT</name>
<evidence type="ECO:0000313" key="7">
    <source>
        <dbReference type="EMBL" id="QII81308.1"/>
    </source>
</evidence>
<keyword evidence="5" id="KW-0238">DNA-binding</keyword>
<dbReference type="InterPro" id="IPR045864">
    <property type="entry name" value="aa-tRNA-synth_II/BPL/LPL"/>
</dbReference>
<feature type="domain" description="BPL/LPL catalytic" evidence="6">
    <location>
        <begin position="66"/>
        <end position="259"/>
    </location>
</feature>
<dbReference type="HAMAP" id="MF_00978">
    <property type="entry name" value="Bifunct_BirA"/>
    <property type="match status" value="1"/>
</dbReference>
<reference evidence="7 8" key="1">
    <citation type="journal article" date="2017" name="Int. J. Syst. Evol. Microbiol.">
        <title>Jeotgalibaca porci sp. nov. and Jeotgalibaca arthritidis sp. nov., isolated from pigs, and emended description of the genus Jeotgalibaca.</title>
        <authorList>
            <person name="Zamora L."/>
            <person name="Perez-Sancho M."/>
            <person name="Dominguez L."/>
            <person name="Fernandez-Garayzabal J.F."/>
            <person name="Vela A.I."/>
        </authorList>
    </citation>
    <scope>NUCLEOTIDE SEQUENCE [LARGE SCALE GENOMIC DNA]</scope>
    <source>
        <strain evidence="7 8">CECT 9157</strain>
    </source>
</reference>
<keyword evidence="3 5" id="KW-0067">ATP-binding</keyword>
<feature type="binding site" evidence="5">
    <location>
        <position position="184"/>
    </location>
    <ligand>
        <name>biotin</name>
        <dbReference type="ChEBI" id="CHEBI:57586"/>
    </ligand>
</feature>
<dbReference type="SUPFAM" id="SSF46785">
    <property type="entry name" value="Winged helix' DNA-binding domain"/>
    <property type="match status" value="1"/>
</dbReference>
<comment type="similarity">
    <text evidence="5">Belongs to the biotin--protein ligase family.</text>
</comment>
<dbReference type="AlphaFoldDB" id="A0A6G7K7T1"/>
<feature type="DNA-binding region" description="H-T-H motif" evidence="5">
    <location>
        <begin position="21"/>
        <end position="40"/>
    </location>
</feature>
<keyword evidence="8" id="KW-1185">Reference proteome</keyword>
<dbReference type="SUPFAM" id="SSF50037">
    <property type="entry name" value="C-terminal domain of transcriptional repressors"/>
    <property type="match status" value="1"/>
</dbReference>
<dbReference type="NCBIfam" id="TIGR00121">
    <property type="entry name" value="birA_ligase"/>
    <property type="match status" value="1"/>
</dbReference>
<dbReference type="Proteomes" id="UP000501451">
    <property type="component" value="Chromosome"/>
</dbReference>
<dbReference type="InterPro" id="IPR036390">
    <property type="entry name" value="WH_DNA-bd_sf"/>
</dbReference>
<dbReference type="Pfam" id="PF02237">
    <property type="entry name" value="BPL_C"/>
    <property type="match status" value="1"/>
</dbReference>
<dbReference type="SUPFAM" id="SSF55681">
    <property type="entry name" value="Class II aaRS and biotin synthetases"/>
    <property type="match status" value="1"/>
</dbReference>
<comment type="catalytic activity">
    <reaction evidence="5">
        <text>biotin + L-lysyl-[protein] + ATP = N(6)-biotinyl-L-lysyl-[protein] + AMP + diphosphate + H(+)</text>
        <dbReference type="Rhea" id="RHEA:11756"/>
        <dbReference type="Rhea" id="RHEA-COMP:9752"/>
        <dbReference type="Rhea" id="RHEA-COMP:10505"/>
        <dbReference type="ChEBI" id="CHEBI:15378"/>
        <dbReference type="ChEBI" id="CHEBI:29969"/>
        <dbReference type="ChEBI" id="CHEBI:30616"/>
        <dbReference type="ChEBI" id="CHEBI:33019"/>
        <dbReference type="ChEBI" id="CHEBI:57586"/>
        <dbReference type="ChEBI" id="CHEBI:83144"/>
        <dbReference type="ChEBI" id="CHEBI:456215"/>
        <dbReference type="EC" id="6.3.4.15"/>
    </reaction>
</comment>
<evidence type="ECO:0000313" key="8">
    <source>
        <dbReference type="Proteomes" id="UP000501451"/>
    </source>
</evidence>
<dbReference type="Pfam" id="PF08279">
    <property type="entry name" value="HTH_11"/>
    <property type="match status" value="1"/>
</dbReference>
<evidence type="ECO:0000256" key="4">
    <source>
        <dbReference type="ARBA" id="ARBA00023267"/>
    </source>
</evidence>
<dbReference type="EC" id="6.3.4.15" evidence="5"/>
<dbReference type="InterPro" id="IPR030855">
    <property type="entry name" value="Bifunct_BirA"/>
</dbReference>
<keyword evidence="5" id="KW-0805">Transcription regulation</keyword>
<organism evidence="7 8">
    <name type="scientific">Jeotgalibaca arthritidis</name>
    <dbReference type="NCBI Taxonomy" id="1868794"/>
    <lineage>
        <taxon>Bacteria</taxon>
        <taxon>Bacillati</taxon>
        <taxon>Bacillota</taxon>
        <taxon>Bacilli</taxon>
        <taxon>Lactobacillales</taxon>
        <taxon>Carnobacteriaceae</taxon>
        <taxon>Jeotgalibaca</taxon>
    </lineage>
</organism>
<dbReference type="GO" id="GO:0006355">
    <property type="term" value="P:regulation of DNA-templated transcription"/>
    <property type="evidence" value="ECO:0007669"/>
    <property type="project" value="UniProtKB-UniRule"/>
</dbReference>
<keyword evidence="4 5" id="KW-0092">Biotin</keyword>
<dbReference type="GO" id="GO:0003677">
    <property type="term" value="F:DNA binding"/>
    <property type="evidence" value="ECO:0007669"/>
    <property type="project" value="UniProtKB-UniRule"/>
</dbReference>
<accession>A0A6G7K7T1</accession>
<dbReference type="GO" id="GO:0009249">
    <property type="term" value="P:protein lipoylation"/>
    <property type="evidence" value="ECO:0007669"/>
    <property type="project" value="UniProtKB-ARBA"/>
</dbReference>
<gene>
    <name evidence="5" type="primary">birA</name>
    <name evidence="7" type="ORF">G7057_01670</name>
</gene>
<dbReference type="GO" id="GO:0005524">
    <property type="term" value="F:ATP binding"/>
    <property type="evidence" value="ECO:0007669"/>
    <property type="project" value="UniProtKB-UniRule"/>
</dbReference>
<dbReference type="Gene3D" id="3.30.930.10">
    <property type="entry name" value="Bira Bifunctional Protein, Domain 2"/>
    <property type="match status" value="1"/>
</dbReference>
<dbReference type="Gene3D" id="1.10.10.10">
    <property type="entry name" value="Winged helix-like DNA-binding domain superfamily/Winged helix DNA-binding domain"/>
    <property type="match status" value="1"/>
</dbReference>
<dbReference type="InterPro" id="IPR036388">
    <property type="entry name" value="WH-like_DNA-bd_sf"/>
</dbReference>
<keyword evidence="5" id="KW-0678">Repressor</keyword>